<evidence type="ECO:0000313" key="1">
    <source>
        <dbReference type="EMBL" id="TID22695.1"/>
    </source>
</evidence>
<dbReference type="Proteomes" id="UP000298493">
    <property type="component" value="Unassembled WGS sequence"/>
</dbReference>
<proteinExistence type="predicted"/>
<name>A0A4Z1P3T9_9PEZI</name>
<evidence type="ECO:0000313" key="2">
    <source>
        <dbReference type="Proteomes" id="UP000298493"/>
    </source>
</evidence>
<dbReference type="AlphaFoldDB" id="A0A4Z1P3T9"/>
<accession>A0A4Z1P3T9</accession>
<reference evidence="1 2" key="1">
    <citation type="submission" date="2019-04" db="EMBL/GenBank/DDBJ databases">
        <title>High contiguity whole genome sequence and gene annotation resource for two Venturia nashicola isolates.</title>
        <authorList>
            <person name="Prokchorchik M."/>
            <person name="Won K."/>
            <person name="Lee Y."/>
            <person name="Choi E.D."/>
            <person name="Segonzac C."/>
            <person name="Sohn K.H."/>
        </authorList>
    </citation>
    <scope>NUCLEOTIDE SEQUENCE [LARGE SCALE GENOMIC DNA]</scope>
    <source>
        <strain evidence="1 2">PRI2</strain>
    </source>
</reference>
<organism evidence="1 2">
    <name type="scientific">Venturia nashicola</name>
    <dbReference type="NCBI Taxonomy" id="86259"/>
    <lineage>
        <taxon>Eukaryota</taxon>
        <taxon>Fungi</taxon>
        <taxon>Dikarya</taxon>
        <taxon>Ascomycota</taxon>
        <taxon>Pezizomycotina</taxon>
        <taxon>Dothideomycetes</taxon>
        <taxon>Pleosporomycetidae</taxon>
        <taxon>Venturiales</taxon>
        <taxon>Venturiaceae</taxon>
        <taxon>Venturia</taxon>
    </lineage>
</organism>
<dbReference type="EMBL" id="SNSC02000007">
    <property type="protein sequence ID" value="TID22695.1"/>
    <property type="molecule type" value="Genomic_DNA"/>
</dbReference>
<comment type="caution">
    <text evidence="1">The sequence shown here is derived from an EMBL/GenBank/DDBJ whole genome shotgun (WGS) entry which is preliminary data.</text>
</comment>
<protein>
    <submittedName>
        <fullName evidence="1">Uncharacterized protein</fullName>
    </submittedName>
</protein>
<keyword evidence="2" id="KW-1185">Reference proteome</keyword>
<sequence length="266" mass="31085">MKTQTASISLYPNALMGRIKRFEQLKVLIEYDADRAWLPSDGENKESFEKTYRAFFNPKVTEDGICCYVERAAHQNFLAVWKTEGIGLEAREFRENRYPVKEGKRSTLPTTKTNTAATLKTSSTGKKPTSFLSLPRELRQQILLSAWSITYVNDRWPPFQGRRTHLLKTLDEIFSTASHLSLTLQEIEEDVTFVVSKWIEELRIYLEEGVKKRRSLNNKQRDKESRRDFEVARVNVAGWVVEVEFMGGFYYEKGTGLKESWWKYQE</sequence>
<gene>
    <name evidence="1" type="ORF">E6O75_ATG01869</name>
</gene>